<dbReference type="EMBL" id="CAJEWN010002700">
    <property type="protein sequence ID" value="CAD2204937.1"/>
    <property type="molecule type" value="Genomic_DNA"/>
</dbReference>
<dbReference type="AlphaFoldDB" id="A0A6V7Y252"/>
<gene>
    <name evidence="1" type="ORF">MENT_LOCUS58714</name>
</gene>
<comment type="caution">
    <text evidence="1">The sequence shown here is derived from an EMBL/GenBank/DDBJ whole genome shotgun (WGS) entry which is preliminary data.</text>
</comment>
<evidence type="ECO:0000313" key="2">
    <source>
        <dbReference type="Proteomes" id="UP000580250"/>
    </source>
</evidence>
<protein>
    <submittedName>
        <fullName evidence="1">Uncharacterized protein</fullName>
    </submittedName>
</protein>
<organism evidence="1 2">
    <name type="scientific">Meloidogyne enterolobii</name>
    <name type="common">Root-knot nematode worm</name>
    <name type="synonym">Meloidogyne mayaguensis</name>
    <dbReference type="NCBI Taxonomy" id="390850"/>
    <lineage>
        <taxon>Eukaryota</taxon>
        <taxon>Metazoa</taxon>
        <taxon>Ecdysozoa</taxon>
        <taxon>Nematoda</taxon>
        <taxon>Chromadorea</taxon>
        <taxon>Rhabditida</taxon>
        <taxon>Tylenchina</taxon>
        <taxon>Tylenchomorpha</taxon>
        <taxon>Tylenchoidea</taxon>
        <taxon>Meloidogynidae</taxon>
        <taxon>Meloidogyninae</taxon>
        <taxon>Meloidogyne</taxon>
    </lineage>
</organism>
<evidence type="ECO:0000313" key="1">
    <source>
        <dbReference type="EMBL" id="CAD2204937.1"/>
    </source>
</evidence>
<accession>A0A6V7Y252</accession>
<name>A0A6V7Y252_MELEN</name>
<sequence length="42" mass="4710">MPPIRTTINRISKSIIKNRGTSRGILGRKIIFKLLGSINTLM</sequence>
<dbReference type="Proteomes" id="UP000580250">
    <property type="component" value="Unassembled WGS sequence"/>
</dbReference>
<proteinExistence type="predicted"/>
<reference evidence="1 2" key="1">
    <citation type="submission" date="2020-08" db="EMBL/GenBank/DDBJ databases">
        <authorList>
            <person name="Koutsovoulos G."/>
            <person name="Danchin GJ E."/>
        </authorList>
    </citation>
    <scope>NUCLEOTIDE SEQUENCE [LARGE SCALE GENOMIC DNA]</scope>
</reference>